<dbReference type="AlphaFoldDB" id="A0A1G2L119"/>
<dbReference type="Proteomes" id="UP000177982">
    <property type="component" value="Unassembled WGS sequence"/>
</dbReference>
<name>A0A1G2L119_9BACT</name>
<organism evidence="1 2">
    <name type="scientific">Candidatus Sungbacteria bacterium RIFCSPLOWO2_01_FULL_47_10</name>
    <dbReference type="NCBI Taxonomy" id="1802276"/>
    <lineage>
        <taxon>Bacteria</taxon>
        <taxon>Candidatus Sungiibacteriota</taxon>
    </lineage>
</organism>
<sequence>MKEVFHKNFHTLERVEPGEGKRKRMFVLDTWKPEQDIWLIGCAIGLLCCKTDNYEIYLAVSKNPELEPRKFLVGLKKDWLFYQQRDVYTYSSGINDLMSYHFLPEGHGFLIKKGEPLYIKVGAVNLTINPLEYDAFCNLYYTLA</sequence>
<protein>
    <submittedName>
        <fullName evidence="1">Uncharacterized protein</fullName>
    </submittedName>
</protein>
<proteinExistence type="predicted"/>
<dbReference type="EMBL" id="MHQO01000051">
    <property type="protein sequence ID" value="OHA05416.1"/>
    <property type="molecule type" value="Genomic_DNA"/>
</dbReference>
<gene>
    <name evidence="1" type="ORF">A2934_04165</name>
</gene>
<comment type="caution">
    <text evidence="1">The sequence shown here is derived from an EMBL/GenBank/DDBJ whole genome shotgun (WGS) entry which is preliminary data.</text>
</comment>
<reference evidence="1 2" key="1">
    <citation type="journal article" date="2016" name="Nat. Commun.">
        <title>Thousands of microbial genomes shed light on interconnected biogeochemical processes in an aquifer system.</title>
        <authorList>
            <person name="Anantharaman K."/>
            <person name="Brown C.T."/>
            <person name="Hug L.A."/>
            <person name="Sharon I."/>
            <person name="Castelle C.J."/>
            <person name="Probst A.J."/>
            <person name="Thomas B.C."/>
            <person name="Singh A."/>
            <person name="Wilkins M.J."/>
            <person name="Karaoz U."/>
            <person name="Brodie E.L."/>
            <person name="Williams K.H."/>
            <person name="Hubbard S.S."/>
            <person name="Banfield J.F."/>
        </authorList>
    </citation>
    <scope>NUCLEOTIDE SEQUENCE [LARGE SCALE GENOMIC DNA]</scope>
</reference>
<evidence type="ECO:0000313" key="2">
    <source>
        <dbReference type="Proteomes" id="UP000177982"/>
    </source>
</evidence>
<accession>A0A1G2L119</accession>
<evidence type="ECO:0000313" key="1">
    <source>
        <dbReference type="EMBL" id="OHA05416.1"/>
    </source>
</evidence>